<organism evidence="3 4">
    <name type="scientific">Microtetraspora fusca</name>
    <dbReference type="NCBI Taxonomy" id="1997"/>
    <lineage>
        <taxon>Bacteria</taxon>
        <taxon>Bacillati</taxon>
        <taxon>Actinomycetota</taxon>
        <taxon>Actinomycetes</taxon>
        <taxon>Streptosporangiales</taxon>
        <taxon>Streptosporangiaceae</taxon>
        <taxon>Microtetraspora</taxon>
    </lineage>
</organism>
<dbReference type="Proteomes" id="UP001602119">
    <property type="component" value="Unassembled WGS sequence"/>
</dbReference>
<evidence type="ECO:0000256" key="1">
    <source>
        <dbReference type="ARBA" id="ARBA00022729"/>
    </source>
</evidence>
<comment type="caution">
    <text evidence="3">The sequence shown here is derived from an EMBL/GenBank/DDBJ whole genome shotgun (WGS) entry which is preliminary data.</text>
</comment>
<dbReference type="InterPro" id="IPR029051">
    <property type="entry name" value="DUF4352"/>
</dbReference>
<name>A0ABW6V0C3_MICFU</name>
<protein>
    <submittedName>
        <fullName evidence="3">DUF4352 domain-containing protein</fullName>
    </submittedName>
</protein>
<dbReference type="Gene3D" id="2.60.40.1240">
    <property type="match status" value="1"/>
</dbReference>
<accession>A0ABW6V0C3</accession>
<evidence type="ECO:0000313" key="4">
    <source>
        <dbReference type="Proteomes" id="UP001602119"/>
    </source>
</evidence>
<evidence type="ECO:0000313" key="3">
    <source>
        <dbReference type="EMBL" id="MFF4772635.1"/>
    </source>
</evidence>
<feature type="domain" description="DUF4352" evidence="2">
    <location>
        <begin position="39"/>
        <end position="113"/>
    </location>
</feature>
<dbReference type="Pfam" id="PF11611">
    <property type="entry name" value="DUF4352"/>
    <property type="match status" value="1"/>
</dbReference>
<sequence>MRNGLGVAALVLSIVGALSGLIPLLFWLAGTLGLLAVIFGFVKVLVKNTGDGPAQFDGMDSGLLDADAKQYNVDSSATISQNLENGAGIYDKINPGQKVTRTLVFDLPEKTTPRVIAMFGSEGSNGAFMYLQ</sequence>
<proteinExistence type="predicted"/>
<gene>
    <name evidence="3" type="ORF">ACFY05_07220</name>
</gene>
<dbReference type="InterPro" id="IPR029050">
    <property type="entry name" value="Immunoprotect_excell_Ig-like"/>
</dbReference>
<dbReference type="EMBL" id="JBIAXI010000004">
    <property type="protein sequence ID" value="MFF4772635.1"/>
    <property type="molecule type" value="Genomic_DNA"/>
</dbReference>
<keyword evidence="4" id="KW-1185">Reference proteome</keyword>
<dbReference type="RefSeq" id="WP_387341067.1">
    <property type="nucleotide sequence ID" value="NZ_JBIAXI010000004.1"/>
</dbReference>
<evidence type="ECO:0000259" key="2">
    <source>
        <dbReference type="Pfam" id="PF11611"/>
    </source>
</evidence>
<reference evidence="3 4" key="1">
    <citation type="submission" date="2024-10" db="EMBL/GenBank/DDBJ databases">
        <title>The Natural Products Discovery Center: Release of the First 8490 Sequenced Strains for Exploring Actinobacteria Biosynthetic Diversity.</title>
        <authorList>
            <person name="Kalkreuter E."/>
            <person name="Kautsar S.A."/>
            <person name="Yang D."/>
            <person name="Bader C.D."/>
            <person name="Teijaro C.N."/>
            <person name="Fluegel L."/>
            <person name="Davis C.M."/>
            <person name="Simpson J.R."/>
            <person name="Lauterbach L."/>
            <person name="Steele A.D."/>
            <person name="Gui C."/>
            <person name="Meng S."/>
            <person name="Li G."/>
            <person name="Viehrig K."/>
            <person name="Ye F."/>
            <person name="Su P."/>
            <person name="Kiefer A.F."/>
            <person name="Nichols A."/>
            <person name="Cepeda A.J."/>
            <person name="Yan W."/>
            <person name="Fan B."/>
            <person name="Jiang Y."/>
            <person name="Adhikari A."/>
            <person name="Zheng C.-J."/>
            <person name="Schuster L."/>
            <person name="Cowan T.M."/>
            <person name="Smanski M.J."/>
            <person name="Chevrette M.G."/>
            <person name="De Carvalho L.P.S."/>
            <person name="Shen B."/>
        </authorList>
    </citation>
    <scope>NUCLEOTIDE SEQUENCE [LARGE SCALE GENOMIC DNA]</scope>
    <source>
        <strain evidence="3 4">NPDC001281</strain>
    </source>
</reference>
<keyword evidence="1" id="KW-0732">Signal</keyword>